<dbReference type="EMBL" id="BAABJE010000007">
    <property type="protein sequence ID" value="GAA4791945.1"/>
    <property type="molecule type" value="Genomic_DNA"/>
</dbReference>
<dbReference type="PANTHER" id="PTHR33993">
    <property type="entry name" value="GLYOXALASE-RELATED"/>
    <property type="match status" value="1"/>
</dbReference>
<evidence type="ECO:0000259" key="1">
    <source>
        <dbReference type="PROSITE" id="PS51819"/>
    </source>
</evidence>
<dbReference type="RefSeq" id="WP_345302853.1">
    <property type="nucleotide sequence ID" value="NZ_BAABJE010000007.1"/>
</dbReference>
<dbReference type="Proteomes" id="UP001499959">
    <property type="component" value="Unassembled WGS sequence"/>
</dbReference>
<reference evidence="3" key="1">
    <citation type="journal article" date="2019" name="Int. J. Syst. Evol. Microbiol.">
        <title>The Global Catalogue of Microorganisms (GCM) 10K type strain sequencing project: providing services to taxonomists for standard genome sequencing and annotation.</title>
        <authorList>
            <consortium name="The Broad Institute Genomics Platform"/>
            <consortium name="The Broad Institute Genome Sequencing Center for Infectious Disease"/>
            <person name="Wu L."/>
            <person name="Ma J."/>
        </authorList>
    </citation>
    <scope>NUCLEOTIDE SEQUENCE [LARGE SCALE GENOMIC DNA]</scope>
    <source>
        <strain evidence="3">JCM 18204</strain>
    </source>
</reference>
<protein>
    <submittedName>
        <fullName evidence="2">VOC family protein</fullName>
    </submittedName>
</protein>
<accession>A0ABP9BAF5</accession>
<organism evidence="2 3">
    <name type="scientific">Lysobacter hankyongensis</name>
    <dbReference type="NCBI Taxonomy" id="1176535"/>
    <lineage>
        <taxon>Bacteria</taxon>
        <taxon>Pseudomonadati</taxon>
        <taxon>Pseudomonadota</taxon>
        <taxon>Gammaproteobacteria</taxon>
        <taxon>Lysobacterales</taxon>
        <taxon>Lysobacteraceae</taxon>
        <taxon>Lysobacter</taxon>
    </lineage>
</organism>
<dbReference type="PANTHER" id="PTHR33993:SF2">
    <property type="entry name" value="VOC DOMAIN-CONTAINING PROTEIN"/>
    <property type="match status" value="1"/>
</dbReference>
<dbReference type="InterPro" id="IPR004360">
    <property type="entry name" value="Glyas_Fos-R_dOase_dom"/>
</dbReference>
<dbReference type="InterPro" id="IPR052164">
    <property type="entry name" value="Anthracycline_SecMetBiosynth"/>
</dbReference>
<name>A0ABP9BAF5_9GAMM</name>
<dbReference type="InterPro" id="IPR037523">
    <property type="entry name" value="VOC_core"/>
</dbReference>
<evidence type="ECO:0000313" key="2">
    <source>
        <dbReference type="EMBL" id="GAA4791945.1"/>
    </source>
</evidence>
<dbReference type="PROSITE" id="PS51819">
    <property type="entry name" value="VOC"/>
    <property type="match status" value="1"/>
</dbReference>
<feature type="domain" description="VOC" evidence="1">
    <location>
        <begin position="8"/>
        <end position="126"/>
    </location>
</feature>
<dbReference type="Gene3D" id="3.10.180.10">
    <property type="entry name" value="2,3-Dihydroxybiphenyl 1,2-Dioxygenase, domain 1"/>
    <property type="match status" value="1"/>
</dbReference>
<dbReference type="SUPFAM" id="SSF54593">
    <property type="entry name" value="Glyoxalase/Bleomycin resistance protein/Dihydroxybiphenyl dioxygenase"/>
    <property type="match status" value="1"/>
</dbReference>
<dbReference type="InterPro" id="IPR029068">
    <property type="entry name" value="Glyas_Bleomycin-R_OHBP_Dase"/>
</dbReference>
<dbReference type="CDD" id="cd07247">
    <property type="entry name" value="SgaA_N_like"/>
    <property type="match status" value="1"/>
</dbReference>
<sequence length="127" mass="13683">MQHTRHNAVNWFEIPVADLDRAQRFYETLFATPLRREAMGPETTLAIFPYEQYGVGGCLFAAPHATPGTEGAIVYLNAGSSLDAVLARVDASGGRVMLPRTELPEGMGCFAHIADSEGNRVGLHAPA</sequence>
<gene>
    <name evidence="2" type="ORF">GCM10023307_16580</name>
</gene>
<proteinExistence type="predicted"/>
<keyword evidence="3" id="KW-1185">Reference proteome</keyword>
<comment type="caution">
    <text evidence="2">The sequence shown here is derived from an EMBL/GenBank/DDBJ whole genome shotgun (WGS) entry which is preliminary data.</text>
</comment>
<evidence type="ECO:0000313" key="3">
    <source>
        <dbReference type="Proteomes" id="UP001499959"/>
    </source>
</evidence>
<dbReference type="Pfam" id="PF00903">
    <property type="entry name" value="Glyoxalase"/>
    <property type="match status" value="1"/>
</dbReference>